<evidence type="ECO:0000313" key="2">
    <source>
        <dbReference type="Proteomes" id="UP001595740"/>
    </source>
</evidence>
<comment type="caution">
    <text evidence="1">The sequence shown here is derived from an EMBL/GenBank/DDBJ whole genome shotgun (WGS) entry which is preliminary data.</text>
</comment>
<keyword evidence="2" id="KW-1185">Reference proteome</keyword>
<protein>
    <submittedName>
        <fullName evidence="1">Kinase</fullName>
    </submittedName>
</protein>
<proteinExistence type="predicted"/>
<keyword evidence="1" id="KW-0808">Transferase</keyword>
<accession>A0ABV7RN44</accession>
<organism evidence="1 2">
    <name type="scientific">Lysobacter cavernae</name>
    <dbReference type="NCBI Taxonomy" id="1685901"/>
    <lineage>
        <taxon>Bacteria</taxon>
        <taxon>Pseudomonadati</taxon>
        <taxon>Pseudomonadota</taxon>
        <taxon>Gammaproteobacteria</taxon>
        <taxon>Lysobacterales</taxon>
        <taxon>Lysobacteraceae</taxon>
        <taxon>Lysobacter</taxon>
    </lineage>
</organism>
<dbReference type="SUPFAM" id="SSF52540">
    <property type="entry name" value="P-loop containing nucleoside triphosphate hydrolases"/>
    <property type="match status" value="1"/>
</dbReference>
<sequence length="278" mass="31050">MSPRPHPCVTTGYAADVVGRVLDDALAHGSRIYAIGGVQGSGKSTLAAQVAALARTRGLAVATLSVDDFYLGRRERQRLARTTHPLLATRGPPGTHEVALACEVLDALRAGRPTRLPRFDKLADTRLPPSRWPHVRAVELVLFEGWFLKTPPQAGPALIEPINALERDEDGDGRWRHHCNEALGRDYPALWARLDRLLWLQAPGFEVVPAWRWQQEQSLQAAQPQRRAMTRPQLERFVQLFERVSRHSLECLPTLAERTLHLDAQRRPLALAPPCLSP</sequence>
<name>A0ABV7RN44_9GAMM</name>
<gene>
    <name evidence="1" type="ORF">ACFOLC_08170</name>
</gene>
<dbReference type="RefSeq" id="WP_386758752.1">
    <property type="nucleotide sequence ID" value="NZ_JBHRXK010000003.1"/>
</dbReference>
<evidence type="ECO:0000313" key="1">
    <source>
        <dbReference type="EMBL" id="MFC3550994.1"/>
    </source>
</evidence>
<keyword evidence="1" id="KW-0418">Kinase</keyword>
<dbReference type="EMBL" id="JBHRXK010000003">
    <property type="protein sequence ID" value="MFC3550994.1"/>
    <property type="molecule type" value="Genomic_DNA"/>
</dbReference>
<reference evidence="2" key="1">
    <citation type="journal article" date="2019" name="Int. J. Syst. Evol. Microbiol.">
        <title>The Global Catalogue of Microorganisms (GCM) 10K type strain sequencing project: providing services to taxonomists for standard genome sequencing and annotation.</title>
        <authorList>
            <consortium name="The Broad Institute Genomics Platform"/>
            <consortium name="The Broad Institute Genome Sequencing Center for Infectious Disease"/>
            <person name="Wu L."/>
            <person name="Ma J."/>
        </authorList>
    </citation>
    <scope>NUCLEOTIDE SEQUENCE [LARGE SCALE GENOMIC DNA]</scope>
    <source>
        <strain evidence="2">KCTC 42875</strain>
    </source>
</reference>
<dbReference type="InterPro" id="IPR027417">
    <property type="entry name" value="P-loop_NTPase"/>
</dbReference>
<dbReference type="Proteomes" id="UP001595740">
    <property type="component" value="Unassembled WGS sequence"/>
</dbReference>
<dbReference type="Gene3D" id="3.40.50.300">
    <property type="entry name" value="P-loop containing nucleotide triphosphate hydrolases"/>
    <property type="match status" value="1"/>
</dbReference>
<dbReference type="GO" id="GO:0016301">
    <property type="term" value="F:kinase activity"/>
    <property type="evidence" value="ECO:0007669"/>
    <property type="project" value="UniProtKB-KW"/>
</dbReference>